<dbReference type="InParanoid" id="G5AHE1"/>
<organism evidence="1 2">
    <name type="scientific">Phytophthora sojae (strain P6497)</name>
    <name type="common">Soybean stem and root rot agent</name>
    <name type="synonym">Phytophthora megasperma f. sp. glycines</name>
    <dbReference type="NCBI Taxonomy" id="1094619"/>
    <lineage>
        <taxon>Eukaryota</taxon>
        <taxon>Sar</taxon>
        <taxon>Stramenopiles</taxon>
        <taxon>Oomycota</taxon>
        <taxon>Peronosporomycetes</taxon>
        <taxon>Peronosporales</taxon>
        <taxon>Peronosporaceae</taxon>
        <taxon>Phytophthora</taxon>
    </lineage>
</organism>
<dbReference type="RefSeq" id="XP_009539491.1">
    <property type="nucleotide sequence ID" value="XM_009541196.1"/>
</dbReference>
<evidence type="ECO:0000313" key="1">
    <source>
        <dbReference type="EMBL" id="EGZ05119.1"/>
    </source>
</evidence>
<sequence>MDYWIPASSVCPTIDAVAKWKFTSEPVDSSTMGPTVERLCLLQMTKAIKHKCDETILWKFAKPFLEKRKQVCFMVLLWDDDFDRSAITQRWSFRLDPVVITLDEGRASIPLYVAAAQMDEDSFYG</sequence>
<gene>
    <name evidence="1" type="ORF">PHYSODRAFT_534763</name>
</gene>
<accession>G5AHE1</accession>
<dbReference type="AlphaFoldDB" id="G5AHE1"/>
<dbReference type="KEGG" id="psoj:PHYSODRAFT_534763"/>
<name>G5AHE1_PHYSP</name>
<proteinExistence type="predicted"/>
<reference evidence="1 2" key="1">
    <citation type="journal article" date="2006" name="Science">
        <title>Phytophthora genome sequences uncover evolutionary origins and mechanisms of pathogenesis.</title>
        <authorList>
            <person name="Tyler B.M."/>
            <person name="Tripathy S."/>
            <person name="Zhang X."/>
            <person name="Dehal P."/>
            <person name="Jiang R.H."/>
            <person name="Aerts A."/>
            <person name="Arredondo F.D."/>
            <person name="Baxter L."/>
            <person name="Bensasson D."/>
            <person name="Beynon J.L."/>
            <person name="Chapman J."/>
            <person name="Damasceno C.M."/>
            <person name="Dorrance A.E."/>
            <person name="Dou D."/>
            <person name="Dickerman A.W."/>
            <person name="Dubchak I.L."/>
            <person name="Garbelotto M."/>
            <person name="Gijzen M."/>
            <person name="Gordon S.G."/>
            <person name="Govers F."/>
            <person name="Grunwald N.J."/>
            <person name="Huang W."/>
            <person name="Ivors K.L."/>
            <person name="Jones R.W."/>
            <person name="Kamoun S."/>
            <person name="Krampis K."/>
            <person name="Lamour K.H."/>
            <person name="Lee M.K."/>
            <person name="McDonald W.H."/>
            <person name="Medina M."/>
            <person name="Meijer H.J."/>
            <person name="Nordberg E.K."/>
            <person name="Maclean D.J."/>
            <person name="Ospina-Giraldo M.D."/>
            <person name="Morris P.F."/>
            <person name="Phuntumart V."/>
            <person name="Putnam N.H."/>
            <person name="Rash S."/>
            <person name="Rose J.K."/>
            <person name="Sakihama Y."/>
            <person name="Salamov A.A."/>
            <person name="Savidor A."/>
            <person name="Scheuring C.F."/>
            <person name="Smith B.M."/>
            <person name="Sobral B.W."/>
            <person name="Terry A."/>
            <person name="Torto-Alalibo T.A."/>
            <person name="Win J."/>
            <person name="Xu Z."/>
            <person name="Zhang H."/>
            <person name="Grigoriev I.V."/>
            <person name="Rokhsar D.S."/>
            <person name="Boore J.L."/>
        </authorList>
    </citation>
    <scope>NUCLEOTIDE SEQUENCE [LARGE SCALE GENOMIC DNA]</scope>
    <source>
        <strain evidence="1 2">P6497</strain>
    </source>
</reference>
<dbReference type="Proteomes" id="UP000002640">
    <property type="component" value="Unassembled WGS sequence"/>
</dbReference>
<protein>
    <submittedName>
        <fullName evidence="1">Uncharacterized protein</fullName>
    </submittedName>
</protein>
<keyword evidence="2" id="KW-1185">Reference proteome</keyword>
<dbReference type="GeneID" id="20662062"/>
<evidence type="ECO:0000313" key="2">
    <source>
        <dbReference type="Proteomes" id="UP000002640"/>
    </source>
</evidence>
<dbReference type="EMBL" id="JH159169">
    <property type="protein sequence ID" value="EGZ05119.1"/>
    <property type="molecule type" value="Genomic_DNA"/>
</dbReference>